<dbReference type="InterPro" id="IPR042185">
    <property type="entry name" value="Serpin_sf_2"/>
</dbReference>
<reference evidence="6" key="1">
    <citation type="submission" date="2025-08" db="UniProtKB">
        <authorList>
            <consortium name="RefSeq"/>
        </authorList>
    </citation>
    <scope>IDENTIFICATION</scope>
    <source>
        <tissue evidence="6">Blood</tissue>
    </source>
</reference>
<accession>A0A6J3J747</accession>
<organism evidence="5 6">
    <name type="scientific">Sapajus apella</name>
    <name type="common">Brown-capped capuchin</name>
    <name type="synonym">Cebus apella</name>
    <dbReference type="NCBI Taxonomy" id="9515"/>
    <lineage>
        <taxon>Eukaryota</taxon>
        <taxon>Metazoa</taxon>
        <taxon>Chordata</taxon>
        <taxon>Craniata</taxon>
        <taxon>Vertebrata</taxon>
        <taxon>Euteleostomi</taxon>
        <taxon>Mammalia</taxon>
        <taxon>Eutheria</taxon>
        <taxon>Euarchontoglires</taxon>
        <taxon>Primates</taxon>
        <taxon>Haplorrhini</taxon>
        <taxon>Platyrrhini</taxon>
        <taxon>Cebidae</taxon>
        <taxon>Cebinae</taxon>
        <taxon>Sapajus</taxon>
    </lineage>
</organism>
<evidence type="ECO:0000313" key="5">
    <source>
        <dbReference type="Proteomes" id="UP000504640"/>
    </source>
</evidence>
<feature type="region of interest" description="Disordered" evidence="2">
    <location>
        <begin position="218"/>
        <end position="244"/>
    </location>
</feature>
<keyword evidence="3" id="KW-0732">Signal</keyword>
<dbReference type="InterPro" id="IPR031172">
    <property type="entry name" value="Serpin_E3"/>
</dbReference>
<proteinExistence type="inferred from homology"/>
<feature type="domain" description="Serpin" evidence="4">
    <location>
        <begin position="108"/>
        <end position="475"/>
    </location>
</feature>
<feature type="signal peptide" evidence="3">
    <location>
        <begin position="1"/>
        <end position="24"/>
    </location>
</feature>
<dbReference type="Gene3D" id="3.30.497.10">
    <property type="entry name" value="Antithrombin, subunit I, domain 2"/>
    <property type="match status" value="1"/>
</dbReference>
<keyword evidence="5" id="KW-1185">Reference proteome</keyword>
<dbReference type="Proteomes" id="UP000504640">
    <property type="component" value="Unplaced"/>
</dbReference>
<evidence type="ECO:0000256" key="3">
    <source>
        <dbReference type="SAM" id="SignalP"/>
    </source>
</evidence>
<dbReference type="GO" id="GO:0004867">
    <property type="term" value="F:serine-type endopeptidase inhibitor activity"/>
    <property type="evidence" value="ECO:0007669"/>
    <property type="project" value="InterPro"/>
</dbReference>
<dbReference type="PROSITE" id="PS00284">
    <property type="entry name" value="SERPIN"/>
    <property type="match status" value="1"/>
</dbReference>
<dbReference type="SMART" id="SM00093">
    <property type="entry name" value="SERPIN"/>
    <property type="match status" value="1"/>
</dbReference>
<dbReference type="GO" id="GO:0005615">
    <property type="term" value="C:extracellular space"/>
    <property type="evidence" value="ECO:0007669"/>
    <property type="project" value="InterPro"/>
</dbReference>
<feature type="chain" id="PRO_5026766990" evidence="3">
    <location>
        <begin position="25"/>
        <end position="493"/>
    </location>
</feature>
<feature type="compositionally biased region" description="Polar residues" evidence="2">
    <location>
        <begin position="220"/>
        <end position="234"/>
    </location>
</feature>
<dbReference type="InterPro" id="IPR023795">
    <property type="entry name" value="Serpin_CS"/>
</dbReference>
<dbReference type="RefSeq" id="XP_032150240.1">
    <property type="nucleotide sequence ID" value="XM_032294349.1"/>
</dbReference>
<gene>
    <name evidence="6" type="primary">SERPINE3</name>
</gene>
<dbReference type="SUPFAM" id="SSF56574">
    <property type="entry name" value="Serpins"/>
    <property type="match status" value="1"/>
</dbReference>
<dbReference type="Pfam" id="PF00079">
    <property type="entry name" value="Serpin"/>
    <property type="match status" value="1"/>
</dbReference>
<dbReference type="PANTHER" id="PTHR11461">
    <property type="entry name" value="SERINE PROTEASE INHIBITOR, SERPIN"/>
    <property type="match status" value="1"/>
</dbReference>
<sequence>MSRITSYISFPIIMLFFRFDQGLAKVTSSKWQKQNLRPTVWLPKNHSEYFSCSDKKLQPYSPGTWASGNPPASMLPFLATLFFLHSCFLRANGHLREGMMLLKTEFALRLYQSVAACRNDTNFVISPTGVSLPLEILQFGAEGSTGQQLADALGYTIHDQRVKDFLHAAYATLPTFRQGGEMELACSLFVQMGTPLSPCFVEQVSWWANSSLEPVDLGEPNSTTIQASEGTSGQAAGEGPSEGPRGWPWEHVGAAFAQLVLVSTMSFQGTWRKRFSSTDTQILPFTCARGLVLQVPMMHQMAEVNYGQFQDPAGHQVGVLELPYLGSAVSLFLVLPRDKDIPLSHIEPHLTASTIHLWTTSLRRARMDVFLPRFRIQSQFNLKSILNSWGVTDLFDPLKANLKGISGQDGFYVSEAIHKAKIEVLEEGTKASGATALLLLKRSRIPIFKADRPFIYFLREPNTGIIVFFDRIQIIIYHCLSSNKGSFVHCPLK</sequence>
<dbReference type="AlphaFoldDB" id="A0A6J3J747"/>
<name>A0A6J3J747_SAPAP</name>
<dbReference type="InterPro" id="IPR036186">
    <property type="entry name" value="Serpin_sf"/>
</dbReference>
<evidence type="ECO:0000256" key="2">
    <source>
        <dbReference type="SAM" id="MobiDB-lite"/>
    </source>
</evidence>
<evidence type="ECO:0000256" key="1">
    <source>
        <dbReference type="RuleBase" id="RU000411"/>
    </source>
</evidence>
<dbReference type="InterPro" id="IPR000215">
    <property type="entry name" value="Serpin_fam"/>
</dbReference>
<protein>
    <submittedName>
        <fullName evidence="6">LOW QUALITY PROTEIN: serpin E3</fullName>
    </submittedName>
</protein>
<dbReference type="InterPro" id="IPR023796">
    <property type="entry name" value="Serpin_dom"/>
</dbReference>
<dbReference type="InterPro" id="IPR042178">
    <property type="entry name" value="Serpin_sf_1"/>
</dbReference>
<dbReference type="CDD" id="cd19574">
    <property type="entry name" value="serpinE3"/>
    <property type="match status" value="1"/>
</dbReference>
<dbReference type="Gene3D" id="2.30.39.10">
    <property type="entry name" value="Alpha-1-antitrypsin, domain 1"/>
    <property type="match status" value="1"/>
</dbReference>
<comment type="similarity">
    <text evidence="1">Belongs to the serpin family.</text>
</comment>
<evidence type="ECO:0000259" key="4">
    <source>
        <dbReference type="SMART" id="SM00093"/>
    </source>
</evidence>
<dbReference type="GeneID" id="116562217"/>
<dbReference type="PANTHER" id="PTHR11461:SF129">
    <property type="entry name" value="SERPIN E3"/>
    <property type="match status" value="1"/>
</dbReference>
<evidence type="ECO:0000313" key="6">
    <source>
        <dbReference type="RefSeq" id="XP_032150240.1"/>
    </source>
</evidence>
<dbReference type="CTD" id="647174"/>